<evidence type="ECO:0000313" key="1">
    <source>
        <dbReference type="EMBL" id="KAJ1357018.1"/>
    </source>
</evidence>
<dbReference type="Proteomes" id="UP001196413">
    <property type="component" value="Unassembled WGS sequence"/>
</dbReference>
<keyword evidence="2" id="KW-1185">Reference proteome</keyword>
<comment type="caution">
    <text evidence="1">The sequence shown here is derived from an EMBL/GenBank/DDBJ whole genome shotgun (WGS) entry which is preliminary data.</text>
</comment>
<gene>
    <name evidence="1" type="ORF">KIN20_015037</name>
</gene>
<accession>A0AAD5MIX8</accession>
<dbReference type="AlphaFoldDB" id="A0AAD5MIX8"/>
<name>A0AAD5MIX8_PARTN</name>
<reference evidence="1" key="1">
    <citation type="submission" date="2021-06" db="EMBL/GenBank/DDBJ databases">
        <title>Parelaphostrongylus tenuis whole genome reference sequence.</title>
        <authorList>
            <person name="Garwood T.J."/>
            <person name="Larsen P.A."/>
            <person name="Fountain-Jones N.M."/>
            <person name="Garbe J.R."/>
            <person name="Macchietto M.G."/>
            <person name="Kania S.A."/>
            <person name="Gerhold R.W."/>
            <person name="Richards J.E."/>
            <person name="Wolf T.M."/>
        </authorList>
    </citation>
    <scope>NUCLEOTIDE SEQUENCE</scope>
    <source>
        <strain evidence="1">MNPRO001-30</strain>
        <tissue evidence="1">Meninges</tissue>
    </source>
</reference>
<protein>
    <submittedName>
        <fullName evidence="1">Uncharacterized protein</fullName>
    </submittedName>
</protein>
<evidence type="ECO:0000313" key="2">
    <source>
        <dbReference type="Proteomes" id="UP001196413"/>
    </source>
</evidence>
<organism evidence="1 2">
    <name type="scientific">Parelaphostrongylus tenuis</name>
    <name type="common">Meningeal worm</name>
    <dbReference type="NCBI Taxonomy" id="148309"/>
    <lineage>
        <taxon>Eukaryota</taxon>
        <taxon>Metazoa</taxon>
        <taxon>Ecdysozoa</taxon>
        <taxon>Nematoda</taxon>
        <taxon>Chromadorea</taxon>
        <taxon>Rhabditida</taxon>
        <taxon>Rhabditina</taxon>
        <taxon>Rhabditomorpha</taxon>
        <taxon>Strongyloidea</taxon>
        <taxon>Metastrongylidae</taxon>
        <taxon>Parelaphostrongylus</taxon>
    </lineage>
</organism>
<dbReference type="EMBL" id="JAHQIW010002994">
    <property type="protein sequence ID" value="KAJ1357018.1"/>
    <property type="molecule type" value="Genomic_DNA"/>
</dbReference>
<proteinExistence type="predicted"/>
<sequence length="109" mass="11841">MAAQLRLYHNLLLYQCEVECDTRTGVVNINSANAQEFAIKRTAPGPLQKGLATSTSLQSHFALRKRKAACSHFGKEKCDGTALGIAGSSAVQYHYRCLIITSSAHKNTS</sequence>